<evidence type="ECO:0000256" key="1">
    <source>
        <dbReference type="SAM" id="Phobius"/>
    </source>
</evidence>
<evidence type="ECO:0008006" key="4">
    <source>
        <dbReference type="Google" id="ProtNLM"/>
    </source>
</evidence>
<dbReference type="EMBL" id="VGLS01000659">
    <property type="protein sequence ID" value="MBM3225702.1"/>
    <property type="molecule type" value="Genomic_DNA"/>
</dbReference>
<dbReference type="Proteomes" id="UP000712673">
    <property type="component" value="Unassembled WGS sequence"/>
</dbReference>
<gene>
    <name evidence="2" type="ORF">FJZ47_18145</name>
</gene>
<sequence length="280" mass="30430">MRSFLLHSLTRLFPVQPHEWPKALLLLSVAIIWGISGSVSRASAEGLFLSTLGVAYLPALLLANPLLLLLLSMLYSSYTERLSTERLLLATIVCPIPLIMLLRLVTLLDLPWIYFGLYTFVLAYPAVLLTSWSLYLSGHYDLQEAKRLLPLIASGLLMGGIVGGLMVVGTVPLVGPANLLLLWCLTLGAGALLVRTLARRYPLRETTRTTGSGSQKTSLLHTFTTGFRAVRASALFTAMALTTVTTMMALQLLDLQYSTIFRSAFPDGAALTAFLGMVDG</sequence>
<feature type="transmembrane region" description="Helical" evidence="1">
    <location>
        <begin position="234"/>
        <end position="253"/>
    </location>
</feature>
<keyword evidence="1" id="KW-0472">Membrane</keyword>
<feature type="transmembrane region" description="Helical" evidence="1">
    <location>
        <begin position="112"/>
        <end position="136"/>
    </location>
</feature>
<keyword evidence="1" id="KW-1133">Transmembrane helix</keyword>
<comment type="caution">
    <text evidence="2">The sequence shown here is derived from an EMBL/GenBank/DDBJ whole genome shotgun (WGS) entry which is preliminary data.</text>
</comment>
<accession>A0A938B256</accession>
<organism evidence="2 3">
    <name type="scientific">Tectimicrobiota bacterium</name>
    <dbReference type="NCBI Taxonomy" id="2528274"/>
    <lineage>
        <taxon>Bacteria</taxon>
        <taxon>Pseudomonadati</taxon>
        <taxon>Nitrospinota/Tectimicrobiota group</taxon>
        <taxon>Candidatus Tectimicrobiota</taxon>
    </lineage>
</organism>
<protein>
    <recommendedName>
        <fullName evidence="4">ADP,ATP carrier protein</fullName>
    </recommendedName>
</protein>
<feature type="transmembrane region" description="Helical" evidence="1">
    <location>
        <begin position="180"/>
        <end position="198"/>
    </location>
</feature>
<evidence type="ECO:0000313" key="2">
    <source>
        <dbReference type="EMBL" id="MBM3225702.1"/>
    </source>
</evidence>
<evidence type="ECO:0000313" key="3">
    <source>
        <dbReference type="Proteomes" id="UP000712673"/>
    </source>
</evidence>
<feature type="non-terminal residue" evidence="2">
    <location>
        <position position="280"/>
    </location>
</feature>
<dbReference type="AlphaFoldDB" id="A0A938B256"/>
<feature type="transmembrane region" description="Helical" evidence="1">
    <location>
        <begin position="148"/>
        <end position="174"/>
    </location>
</feature>
<feature type="transmembrane region" description="Helical" evidence="1">
    <location>
        <begin position="54"/>
        <end position="75"/>
    </location>
</feature>
<reference evidence="2" key="1">
    <citation type="submission" date="2019-03" db="EMBL/GenBank/DDBJ databases">
        <title>Lake Tanganyika Metagenome-Assembled Genomes (MAGs).</title>
        <authorList>
            <person name="Tran P."/>
        </authorList>
    </citation>
    <scope>NUCLEOTIDE SEQUENCE</scope>
    <source>
        <strain evidence="2">K_DeepCast_65m_m2_066</strain>
    </source>
</reference>
<proteinExistence type="predicted"/>
<feature type="transmembrane region" description="Helical" evidence="1">
    <location>
        <begin position="87"/>
        <end position="106"/>
    </location>
</feature>
<keyword evidence="1" id="KW-0812">Transmembrane</keyword>
<name>A0A938B256_UNCTE</name>